<protein>
    <submittedName>
        <fullName evidence="1">Golgi transport complex subunit 5-domain-containing protein</fullName>
    </submittedName>
</protein>
<dbReference type="Proteomes" id="UP000814128">
    <property type="component" value="Unassembled WGS sequence"/>
</dbReference>
<sequence length="867" mass="95433">MADHSVFALADFDANDYANAILAGESYPPQPGVPRVSKPPGIIDTAREDISVAIGKLDTGIEDVSRQIKNVVTVHHEDLLIQAASLGDLESSFGSVRSGLDELDTSLDKLRQKIRVPYQSMQTNVVRLQRLRLVSDALRRTSRFVLLAKRLQTQMAELGDESTPDASKPEPQTNGTPAKMSGRRSATPGLEIEGEKERTLAQAALSVAELNDLLETALEGISIQDAPETTGDNVAAADSRISLHSINAVASYIPFVEASHSRITSEMEMMIKTGLADTNRSLLATSLQTAHNLHVLPEFVQDLVADLSAAVESRIKTAFDVSRISKELLAKDSVPPNTGVSYKSRIRTEPTSLNAPQWTNALWARLTSLVEDMTGACIKVYTLENVLKIKKDPVSQVLFLDEAMKVLENKPSTTFWTALGRSLEKQCRDAAKNSTFIQQTLSAGYPRLLRLFNDFFSKIAAHTDTVYTQTQQSTETILVLRALSSFETLYLARVSNRLNEAVGQAFQSGTRSPPGLTEGINISRTVANELDSAKFDPLLLRAVASSIKTSLDGLLSRFDGLVSRDRSANTVSGPTATPQLISNAALATFAYSCSSRLNKLEEEYPDTVYSSLSLSVKQLQIAYERVVDPLLGAIKRELSAIIAKIHVPSTVRDADSMEMGGSSPYVKELTEKLNFIKTEILCRFNIEDVTREWTITIVRYIIKIFVLHASIVKPLDEARKLQLTNDMTELEFSLSSFLIQSPLAKRGGSLDVIGEDYKTLRAMRPLLFLDNQVLASSEHTMGLSPLIVLHHILVRSPISLPHALHGWLETEYVRWLEEHSEEEALTLIDGGLMRWESVTESEGTDPSSAVEYVQLARAVLANARRNS</sequence>
<evidence type="ECO:0000313" key="2">
    <source>
        <dbReference type="Proteomes" id="UP000814128"/>
    </source>
</evidence>
<reference evidence="1" key="2">
    <citation type="journal article" date="2022" name="New Phytol.">
        <title>Evolutionary transition to the ectomycorrhizal habit in the genomes of a hyperdiverse lineage of mushroom-forming fungi.</title>
        <authorList>
            <person name="Looney B."/>
            <person name="Miyauchi S."/>
            <person name="Morin E."/>
            <person name="Drula E."/>
            <person name="Courty P.E."/>
            <person name="Kohler A."/>
            <person name="Kuo A."/>
            <person name="LaButti K."/>
            <person name="Pangilinan J."/>
            <person name="Lipzen A."/>
            <person name="Riley R."/>
            <person name="Andreopoulos W."/>
            <person name="He G."/>
            <person name="Johnson J."/>
            <person name="Nolan M."/>
            <person name="Tritt A."/>
            <person name="Barry K.W."/>
            <person name="Grigoriev I.V."/>
            <person name="Nagy L.G."/>
            <person name="Hibbett D."/>
            <person name="Henrissat B."/>
            <person name="Matheny P.B."/>
            <person name="Labbe J."/>
            <person name="Martin F.M."/>
        </authorList>
    </citation>
    <scope>NUCLEOTIDE SEQUENCE</scope>
    <source>
        <strain evidence="1">EC-137</strain>
    </source>
</reference>
<organism evidence="1 2">
    <name type="scientific">Vararia minispora EC-137</name>
    <dbReference type="NCBI Taxonomy" id="1314806"/>
    <lineage>
        <taxon>Eukaryota</taxon>
        <taxon>Fungi</taxon>
        <taxon>Dikarya</taxon>
        <taxon>Basidiomycota</taxon>
        <taxon>Agaricomycotina</taxon>
        <taxon>Agaricomycetes</taxon>
        <taxon>Russulales</taxon>
        <taxon>Lachnocladiaceae</taxon>
        <taxon>Vararia</taxon>
    </lineage>
</organism>
<reference evidence="1" key="1">
    <citation type="submission" date="2021-02" db="EMBL/GenBank/DDBJ databases">
        <authorList>
            <consortium name="DOE Joint Genome Institute"/>
            <person name="Ahrendt S."/>
            <person name="Looney B.P."/>
            <person name="Miyauchi S."/>
            <person name="Morin E."/>
            <person name="Drula E."/>
            <person name="Courty P.E."/>
            <person name="Chicoki N."/>
            <person name="Fauchery L."/>
            <person name="Kohler A."/>
            <person name="Kuo A."/>
            <person name="Labutti K."/>
            <person name="Pangilinan J."/>
            <person name="Lipzen A."/>
            <person name="Riley R."/>
            <person name="Andreopoulos W."/>
            <person name="He G."/>
            <person name="Johnson J."/>
            <person name="Barry K.W."/>
            <person name="Grigoriev I.V."/>
            <person name="Nagy L."/>
            <person name="Hibbett D."/>
            <person name="Henrissat B."/>
            <person name="Matheny P.B."/>
            <person name="Labbe J."/>
            <person name="Martin F."/>
        </authorList>
    </citation>
    <scope>NUCLEOTIDE SEQUENCE</scope>
    <source>
        <strain evidence="1">EC-137</strain>
    </source>
</reference>
<accession>A0ACB8QYD2</accession>
<keyword evidence="2" id="KW-1185">Reference proteome</keyword>
<name>A0ACB8QYD2_9AGAM</name>
<gene>
    <name evidence="1" type="ORF">K488DRAFT_81618</name>
</gene>
<comment type="caution">
    <text evidence="1">The sequence shown here is derived from an EMBL/GenBank/DDBJ whole genome shotgun (WGS) entry which is preliminary data.</text>
</comment>
<proteinExistence type="predicted"/>
<evidence type="ECO:0000313" key="1">
    <source>
        <dbReference type="EMBL" id="KAI0036874.1"/>
    </source>
</evidence>
<dbReference type="EMBL" id="MU273467">
    <property type="protein sequence ID" value="KAI0036874.1"/>
    <property type="molecule type" value="Genomic_DNA"/>
</dbReference>